<gene>
    <name evidence="2" type="ORF">L227DRAFT_612433</name>
</gene>
<dbReference type="SMART" id="SM00256">
    <property type="entry name" value="FBOX"/>
    <property type="match status" value="1"/>
</dbReference>
<proteinExistence type="predicted"/>
<dbReference type="InterPro" id="IPR032675">
    <property type="entry name" value="LRR_dom_sf"/>
</dbReference>
<name>A0A5C2S5S6_9APHY</name>
<protein>
    <recommendedName>
        <fullName evidence="1">F-box domain-containing protein</fullName>
    </recommendedName>
</protein>
<dbReference type="InterPro" id="IPR036047">
    <property type="entry name" value="F-box-like_dom_sf"/>
</dbReference>
<dbReference type="OrthoDB" id="2748828at2759"/>
<dbReference type="Proteomes" id="UP000313359">
    <property type="component" value="Unassembled WGS sequence"/>
</dbReference>
<dbReference type="EMBL" id="ML122272">
    <property type="protein sequence ID" value="RPD59052.1"/>
    <property type="molecule type" value="Genomic_DNA"/>
</dbReference>
<dbReference type="Gene3D" id="1.20.1280.50">
    <property type="match status" value="1"/>
</dbReference>
<evidence type="ECO:0000313" key="2">
    <source>
        <dbReference type="EMBL" id="RPD59052.1"/>
    </source>
</evidence>
<dbReference type="Gene3D" id="3.80.10.10">
    <property type="entry name" value="Ribonuclease Inhibitor"/>
    <property type="match status" value="1"/>
</dbReference>
<dbReference type="SUPFAM" id="SSF52047">
    <property type="entry name" value="RNI-like"/>
    <property type="match status" value="1"/>
</dbReference>
<accession>A0A5C2S5S6</accession>
<dbReference type="PROSITE" id="PS50181">
    <property type="entry name" value="FBOX"/>
    <property type="match status" value="1"/>
</dbReference>
<evidence type="ECO:0000313" key="3">
    <source>
        <dbReference type="Proteomes" id="UP000313359"/>
    </source>
</evidence>
<dbReference type="InterPro" id="IPR001810">
    <property type="entry name" value="F-box_dom"/>
</dbReference>
<reference evidence="2" key="1">
    <citation type="journal article" date="2018" name="Genome Biol. Evol.">
        <title>Genomics and development of Lentinus tigrinus, a white-rot wood-decaying mushroom with dimorphic fruiting bodies.</title>
        <authorList>
            <person name="Wu B."/>
            <person name="Xu Z."/>
            <person name="Knudson A."/>
            <person name="Carlson A."/>
            <person name="Chen N."/>
            <person name="Kovaka S."/>
            <person name="LaButti K."/>
            <person name="Lipzen A."/>
            <person name="Pennachio C."/>
            <person name="Riley R."/>
            <person name="Schakwitz W."/>
            <person name="Umezawa K."/>
            <person name="Ohm R.A."/>
            <person name="Grigoriev I.V."/>
            <person name="Nagy L.G."/>
            <person name="Gibbons J."/>
            <person name="Hibbett D."/>
        </authorList>
    </citation>
    <scope>NUCLEOTIDE SEQUENCE [LARGE SCALE GENOMIC DNA]</scope>
    <source>
        <strain evidence="2">ALCF2SS1-6</strain>
    </source>
</reference>
<organism evidence="2 3">
    <name type="scientific">Lentinus tigrinus ALCF2SS1-6</name>
    <dbReference type="NCBI Taxonomy" id="1328759"/>
    <lineage>
        <taxon>Eukaryota</taxon>
        <taxon>Fungi</taxon>
        <taxon>Dikarya</taxon>
        <taxon>Basidiomycota</taxon>
        <taxon>Agaricomycotina</taxon>
        <taxon>Agaricomycetes</taxon>
        <taxon>Polyporales</taxon>
        <taxon>Polyporaceae</taxon>
        <taxon>Lentinus</taxon>
    </lineage>
</organism>
<evidence type="ECO:0000259" key="1">
    <source>
        <dbReference type="PROSITE" id="PS50181"/>
    </source>
</evidence>
<dbReference type="SUPFAM" id="SSF81383">
    <property type="entry name" value="F-box domain"/>
    <property type="match status" value="1"/>
</dbReference>
<sequence length="542" mass="61595">MDACEFAKDLCHHAAEDDSDQQWSNRSATANPAVASTSKPTTSIHDLPLELLIHIFRFVEPTCRGDIRLSHVCRRWRAAIHGTPEFWRDLLAVKRVLMTTRRDEHQTLWIDVLERVHQLPLHLTLSHNNLDVLETPFLAPYLPRLSVLSVEWEGFPDLEPEFQQRMLALGPLPSLETLRCIFEDDIVSYHRSVPDQATSTAAYADRYPKLRYLEVNVNFLAFRMIVPSLKTLILHKGHISLSQLLAAMQQCPLLEYLELAGLIDTDQHTSDDPTVPTVHFPHLREWEMYDDSWSPWDSNFPILLKHILCPPMARMTLWLHSYTPLSRVFLPDHAGSHIGALSAVLDAVTTFDLAFTLGQDGGPAGLLLKWFASGERTPRLFVSLPSREWAADLRPTSPLPYPRLSEIASVLSSQSHRAITELHVDLAHIPTLACMRRVEWTILFDLFPGLVALTTRLRSCVGLLRALRQAPPRRTSLRLERLAVTCADMKRVHHGLVVTLEMRAARGLRLRHLRFAHSNEDAPPLSEWHLARLKDVVAEVVA</sequence>
<feature type="domain" description="F-box" evidence="1">
    <location>
        <begin position="41"/>
        <end position="90"/>
    </location>
</feature>
<dbReference type="Pfam" id="PF12937">
    <property type="entry name" value="F-box-like"/>
    <property type="match status" value="1"/>
</dbReference>
<dbReference type="AlphaFoldDB" id="A0A5C2S5S6"/>
<keyword evidence="3" id="KW-1185">Reference proteome</keyword>